<dbReference type="PANTHER" id="PTHR32196:SF71">
    <property type="entry name" value="AUTOINDUCER 2 IMPORT SYSTEM PERMEASE PROTEIN LSRD"/>
    <property type="match status" value="1"/>
</dbReference>
<dbReference type="STRING" id="1043493.SAMN05421637_0446"/>
<dbReference type="AlphaFoldDB" id="A0A1H6UL39"/>
<feature type="transmembrane region" description="Helical" evidence="10">
    <location>
        <begin position="230"/>
        <end position="249"/>
    </location>
</feature>
<name>A0A1H6UL39_9MICO</name>
<feature type="transmembrane region" description="Helical" evidence="10">
    <location>
        <begin position="85"/>
        <end position="102"/>
    </location>
</feature>
<organism evidence="11 12">
    <name type="scientific">Demequina mangrovi</name>
    <dbReference type="NCBI Taxonomy" id="1043493"/>
    <lineage>
        <taxon>Bacteria</taxon>
        <taxon>Bacillati</taxon>
        <taxon>Actinomycetota</taxon>
        <taxon>Actinomycetes</taxon>
        <taxon>Micrococcales</taxon>
        <taxon>Demequinaceae</taxon>
        <taxon>Demequina</taxon>
    </lineage>
</organism>
<sequence length="374" mass="38783">MASTTLTPTTSRTYRDFQRPRWQRMLLTREMAVVAALIGVIAFASVAVDNFASSITYTYLFLDVAAILLIALPMTLVIVTGEIDLSVASVVGLSSVLTGTLYQAGLPFAVAALLAIAAGAVAGAINGFLVTVVGLPSLAVTIGTLALFRGLAVGLLGTTAITDFPDSWRDLVTNKIPGTPVPAIIVLVVVLAIVFGWLLHFTPFGRGIFAIGQSKEAAHFSGVRVGRTKLILFILSGTVAALAGIYYTLRYGSARGDNATGLELSVVAAVLLGGVSIFGGRGALHGPIAGALLIGAMASALRLASVTSDVINVITGTLLILSVVSPSLLAWAQSRRARRRGKKEGEDPASADPRPAQAADATVARRSTMGEEEQ</sequence>
<dbReference type="InterPro" id="IPR001851">
    <property type="entry name" value="ABC_transp_permease"/>
</dbReference>
<evidence type="ECO:0000256" key="9">
    <source>
        <dbReference type="SAM" id="MobiDB-lite"/>
    </source>
</evidence>
<gene>
    <name evidence="11" type="ORF">SAMN05421637_0446</name>
</gene>
<evidence type="ECO:0000256" key="7">
    <source>
        <dbReference type="ARBA" id="ARBA00023136"/>
    </source>
</evidence>
<dbReference type="Proteomes" id="UP000183315">
    <property type="component" value="Unassembled WGS sequence"/>
</dbReference>
<dbReference type="EMBL" id="FNZI01000001">
    <property type="protein sequence ID" value="SEI93031.1"/>
    <property type="molecule type" value="Genomic_DNA"/>
</dbReference>
<evidence type="ECO:0000256" key="3">
    <source>
        <dbReference type="ARBA" id="ARBA00022475"/>
    </source>
</evidence>
<keyword evidence="7 10" id="KW-0472">Membrane</keyword>
<dbReference type="CDD" id="cd06579">
    <property type="entry name" value="TM_PBP1_transp_AraH_like"/>
    <property type="match status" value="1"/>
</dbReference>
<dbReference type="RefSeq" id="WP_042212638.1">
    <property type="nucleotide sequence ID" value="NZ_BBLU01000002.1"/>
</dbReference>
<evidence type="ECO:0000256" key="6">
    <source>
        <dbReference type="ARBA" id="ARBA00022989"/>
    </source>
</evidence>
<evidence type="ECO:0000256" key="4">
    <source>
        <dbReference type="ARBA" id="ARBA00022519"/>
    </source>
</evidence>
<dbReference type="OrthoDB" id="7947581at2"/>
<evidence type="ECO:0000313" key="11">
    <source>
        <dbReference type="EMBL" id="SEI93031.1"/>
    </source>
</evidence>
<feature type="transmembrane region" description="Helical" evidence="10">
    <location>
        <begin position="57"/>
        <end position="78"/>
    </location>
</feature>
<keyword evidence="12" id="KW-1185">Reference proteome</keyword>
<protein>
    <recommendedName>
        <fullName evidence="8">Autoinducer 2 import system permease protein LsrD</fullName>
    </recommendedName>
</protein>
<feature type="transmembrane region" description="Helical" evidence="10">
    <location>
        <begin position="181"/>
        <end position="199"/>
    </location>
</feature>
<evidence type="ECO:0000256" key="5">
    <source>
        <dbReference type="ARBA" id="ARBA00022692"/>
    </source>
</evidence>
<evidence type="ECO:0000313" key="12">
    <source>
        <dbReference type="Proteomes" id="UP000183315"/>
    </source>
</evidence>
<evidence type="ECO:0000256" key="10">
    <source>
        <dbReference type="SAM" id="Phobius"/>
    </source>
</evidence>
<dbReference type="GO" id="GO:0005886">
    <property type="term" value="C:plasma membrane"/>
    <property type="evidence" value="ECO:0007669"/>
    <property type="project" value="UniProtKB-SubCell"/>
</dbReference>
<feature type="transmembrane region" description="Helical" evidence="10">
    <location>
        <begin position="31"/>
        <end position="51"/>
    </location>
</feature>
<keyword evidence="4" id="KW-0997">Cell inner membrane</keyword>
<accession>A0A1H6UL39</accession>
<reference evidence="12" key="1">
    <citation type="submission" date="2016-10" db="EMBL/GenBank/DDBJ databases">
        <authorList>
            <person name="Varghese N."/>
        </authorList>
    </citation>
    <scope>NUCLEOTIDE SEQUENCE [LARGE SCALE GENOMIC DNA]</scope>
    <source>
        <strain evidence="12">DSM 24868</strain>
    </source>
</reference>
<evidence type="ECO:0000256" key="8">
    <source>
        <dbReference type="ARBA" id="ARBA00039381"/>
    </source>
</evidence>
<dbReference type="PANTHER" id="PTHR32196">
    <property type="entry name" value="ABC TRANSPORTER PERMEASE PROTEIN YPHD-RELATED-RELATED"/>
    <property type="match status" value="1"/>
</dbReference>
<evidence type="ECO:0000256" key="2">
    <source>
        <dbReference type="ARBA" id="ARBA00022448"/>
    </source>
</evidence>
<feature type="transmembrane region" description="Helical" evidence="10">
    <location>
        <begin position="286"/>
        <end position="304"/>
    </location>
</feature>
<proteinExistence type="predicted"/>
<feature type="transmembrane region" description="Helical" evidence="10">
    <location>
        <begin position="108"/>
        <end position="131"/>
    </location>
</feature>
<evidence type="ECO:0000256" key="1">
    <source>
        <dbReference type="ARBA" id="ARBA00004651"/>
    </source>
</evidence>
<dbReference type="eggNOG" id="COG1172">
    <property type="taxonomic scope" value="Bacteria"/>
</dbReference>
<dbReference type="GO" id="GO:0022857">
    <property type="term" value="F:transmembrane transporter activity"/>
    <property type="evidence" value="ECO:0007669"/>
    <property type="project" value="InterPro"/>
</dbReference>
<keyword evidence="3" id="KW-1003">Cell membrane</keyword>
<keyword evidence="6 10" id="KW-1133">Transmembrane helix</keyword>
<feature type="transmembrane region" description="Helical" evidence="10">
    <location>
        <begin position="138"/>
        <end position="161"/>
    </location>
</feature>
<keyword evidence="5 10" id="KW-0812">Transmembrane</keyword>
<feature type="transmembrane region" description="Helical" evidence="10">
    <location>
        <begin position="261"/>
        <end position="279"/>
    </location>
</feature>
<keyword evidence="2" id="KW-0813">Transport</keyword>
<comment type="subcellular location">
    <subcellularLocation>
        <location evidence="1">Cell membrane</location>
        <topology evidence="1">Multi-pass membrane protein</topology>
    </subcellularLocation>
</comment>
<dbReference type="Pfam" id="PF02653">
    <property type="entry name" value="BPD_transp_2"/>
    <property type="match status" value="1"/>
</dbReference>
<feature type="transmembrane region" description="Helical" evidence="10">
    <location>
        <begin position="310"/>
        <end position="332"/>
    </location>
</feature>
<feature type="region of interest" description="Disordered" evidence="9">
    <location>
        <begin position="336"/>
        <end position="374"/>
    </location>
</feature>